<dbReference type="EMBL" id="NHMK01000024">
    <property type="protein sequence ID" value="OWL94517.1"/>
    <property type="molecule type" value="Genomic_DNA"/>
</dbReference>
<dbReference type="InterPro" id="IPR001387">
    <property type="entry name" value="Cro/C1-type_HTH"/>
</dbReference>
<dbReference type="Proteomes" id="UP000197208">
    <property type="component" value="Unassembled WGS sequence"/>
</dbReference>
<dbReference type="GO" id="GO:0003677">
    <property type="term" value="F:DNA binding"/>
    <property type="evidence" value="ECO:0007669"/>
    <property type="project" value="InterPro"/>
</dbReference>
<reference evidence="2 3" key="1">
    <citation type="submission" date="2017-05" db="EMBL/GenBank/DDBJ databases">
        <title>De novo genome assembly of Deniococcus indicus strain DR1.</title>
        <authorList>
            <person name="Chauhan D."/>
            <person name="Yennamalli R.M."/>
            <person name="Priyadarshini R."/>
        </authorList>
    </citation>
    <scope>NUCLEOTIDE SEQUENCE [LARGE SCALE GENOMIC DNA]</scope>
    <source>
        <strain evidence="2 3">DR1</strain>
    </source>
</reference>
<accession>A0A246BH25</accession>
<feature type="domain" description="HTH cro/C1-type" evidence="1">
    <location>
        <begin position="14"/>
        <end position="48"/>
    </location>
</feature>
<dbReference type="CDD" id="cd00093">
    <property type="entry name" value="HTH_XRE"/>
    <property type="match status" value="1"/>
</dbReference>
<proteinExistence type="predicted"/>
<evidence type="ECO:0000313" key="2">
    <source>
        <dbReference type="EMBL" id="OWL94517.1"/>
    </source>
</evidence>
<protein>
    <submittedName>
        <fullName evidence="2">Transcriptional regulator</fullName>
    </submittedName>
</protein>
<dbReference type="InterPro" id="IPR010982">
    <property type="entry name" value="Lambda_DNA-bd_dom_sf"/>
</dbReference>
<keyword evidence="3" id="KW-1185">Reference proteome</keyword>
<comment type="caution">
    <text evidence="2">The sequence shown here is derived from an EMBL/GenBank/DDBJ whole genome shotgun (WGS) entry which is preliminary data.</text>
</comment>
<gene>
    <name evidence="2" type="ORF">CBQ26_15330</name>
</gene>
<organism evidence="2 3">
    <name type="scientific">Deinococcus indicus</name>
    <dbReference type="NCBI Taxonomy" id="223556"/>
    <lineage>
        <taxon>Bacteria</taxon>
        <taxon>Thermotogati</taxon>
        <taxon>Deinococcota</taxon>
        <taxon>Deinococci</taxon>
        <taxon>Deinococcales</taxon>
        <taxon>Deinococcaceae</taxon>
        <taxon>Deinococcus</taxon>
    </lineage>
</organism>
<sequence>MDSVTFPGAVAVGARRRLLGISLVALAREAGVAPEVLRRLEAGEYDPRSLHVAARRVLARRLDITLE</sequence>
<dbReference type="Gene3D" id="1.10.260.40">
    <property type="entry name" value="lambda repressor-like DNA-binding domains"/>
    <property type="match status" value="1"/>
</dbReference>
<name>A0A246BH25_9DEIO</name>
<dbReference type="Pfam" id="PF01381">
    <property type="entry name" value="HTH_3"/>
    <property type="match status" value="1"/>
</dbReference>
<evidence type="ECO:0000313" key="3">
    <source>
        <dbReference type="Proteomes" id="UP000197208"/>
    </source>
</evidence>
<dbReference type="SUPFAM" id="SSF47413">
    <property type="entry name" value="lambda repressor-like DNA-binding domains"/>
    <property type="match status" value="1"/>
</dbReference>
<dbReference type="OrthoDB" id="72111at2"/>
<dbReference type="RefSeq" id="WP_088249510.1">
    <property type="nucleotide sequence ID" value="NZ_BNAM01000005.1"/>
</dbReference>
<evidence type="ECO:0000259" key="1">
    <source>
        <dbReference type="Pfam" id="PF01381"/>
    </source>
</evidence>
<dbReference type="AlphaFoldDB" id="A0A246BH25"/>